<organism evidence="1 2">
    <name type="scientific">Euphydryas editha</name>
    <name type="common">Edith's checkerspot</name>
    <dbReference type="NCBI Taxonomy" id="104508"/>
    <lineage>
        <taxon>Eukaryota</taxon>
        <taxon>Metazoa</taxon>
        <taxon>Ecdysozoa</taxon>
        <taxon>Arthropoda</taxon>
        <taxon>Hexapoda</taxon>
        <taxon>Insecta</taxon>
        <taxon>Pterygota</taxon>
        <taxon>Neoptera</taxon>
        <taxon>Endopterygota</taxon>
        <taxon>Lepidoptera</taxon>
        <taxon>Glossata</taxon>
        <taxon>Ditrysia</taxon>
        <taxon>Papilionoidea</taxon>
        <taxon>Nymphalidae</taxon>
        <taxon>Nymphalinae</taxon>
        <taxon>Euphydryas</taxon>
    </lineage>
</organism>
<dbReference type="EMBL" id="CAKOGL010000012">
    <property type="protein sequence ID" value="CAH2093021.1"/>
    <property type="molecule type" value="Genomic_DNA"/>
</dbReference>
<dbReference type="AlphaFoldDB" id="A0AAU9U520"/>
<name>A0AAU9U520_EUPED</name>
<dbReference type="PANTHER" id="PTHR46917:SF1">
    <property type="entry name" value="MORN REPEAT-CONTAINING PROTEIN 2"/>
    <property type="match status" value="1"/>
</dbReference>
<evidence type="ECO:0008006" key="3">
    <source>
        <dbReference type="Google" id="ProtNLM"/>
    </source>
</evidence>
<protein>
    <recommendedName>
        <fullName evidence="3">MORN repeat-containing protein 5</fullName>
    </recommendedName>
</protein>
<proteinExistence type="predicted"/>
<sequence>MANTVTELETDTPKPVKEIPVVQDHGSFKHDTGDIYEGFFEAKKKDKSVKMHGPGTYTTAEGDTYSGEWDADRLGVNEEVCIKFTDGSKYVGQFKDWSYSGRGKYFYPDDSVLECDFGDNTPIGNLTLTDPNEHKWLGKAEQGYGWFEPVNHFYDYLEKTRESKVKKRGTADVGVRSTVSNIKSVDKD</sequence>
<dbReference type="Gene3D" id="2.20.110.10">
    <property type="entry name" value="Histone H3 K4-specific methyltransferase SET7/9 N-terminal domain"/>
    <property type="match status" value="2"/>
</dbReference>
<dbReference type="InterPro" id="IPR052849">
    <property type="entry name" value="MORN_repeat_protein"/>
</dbReference>
<comment type="caution">
    <text evidence="1">The sequence shown here is derived from an EMBL/GenBank/DDBJ whole genome shotgun (WGS) entry which is preliminary data.</text>
</comment>
<evidence type="ECO:0000313" key="2">
    <source>
        <dbReference type="Proteomes" id="UP001153954"/>
    </source>
</evidence>
<gene>
    <name evidence="1" type="ORF">EEDITHA_LOCUS8726</name>
</gene>
<accession>A0AAU9U520</accession>
<keyword evidence="2" id="KW-1185">Reference proteome</keyword>
<reference evidence="1" key="1">
    <citation type="submission" date="2022-03" db="EMBL/GenBank/DDBJ databases">
        <authorList>
            <person name="Tunstrom K."/>
        </authorList>
    </citation>
    <scope>NUCLEOTIDE SEQUENCE</scope>
</reference>
<dbReference type="SUPFAM" id="SSF82185">
    <property type="entry name" value="Histone H3 K4-specific methyltransferase SET7/9 N-terminal domain"/>
    <property type="match status" value="1"/>
</dbReference>
<dbReference type="Proteomes" id="UP001153954">
    <property type="component" value="Unassembled WGS sequence"/>
</dbReference>
<evidence type="ECO:0000313" key="1">
    <source>
        <dbReference type="EMBL" id="CAH2093021.1"/>
    </source>
</evidence>
<dbReference type="PANTHER" id="PTHR46917">
    <property type="entry name" value="MORN REPEAT-CONTAINING PROTEIN 2"/>
    <property type="match status" value="1"/>
</dbReference>